<accession>A0A0P1HLA7</accession>
<feature type="transmembrane region" description="Helical" evidence="7">
    <location>
        <begin position="358"/>
        <end position="380"/>
    </location>
</feature>
<name>A0A0P1HLA7_9RHOB</name>
<keyword evidence="4 7" id="KW-0812">Transmembrane</keyword>
<evidence type="ECO:0000256" key="1">
    <source>
        <dbReference type="ARBA" id="ARBA00004651"/>
    </source>
</evidence>
<dbReference type="PANTHER" id="PTHR30489">
    <property type="entry name" value="LIPOPROTEIN-RELEASING SYSTEM TRANSMEMBRANE PROTEIN LOLE"/>
    <property type="match status" value="1"/>
</dbReference>
<evidence type="ECO:0000256" key="6">
    <source>
        <dbReference type="ARBA" id="ARBA00023136"/>
    </source>
</evidence>
<comment type="subcellular location">
    <subcellularLocation>
        <location evidence="1">Cell membrane</location>
        <topology evidence="1">Multi-pass membrane protein</topology>
    </subcellularLocation>
</comment>
<evidence type="ECO:0000256" key="7">
    <source>
        <dbReference type="SAM" id="Phobius"/>
    </source>
</evidence>
<evidence type="ECO:0000259" key="9">
    <source>
        <dbReference type="Pfam" id="PF12704"/>
    </source>
</evidence>
<dbReference type="AlphaFoldDB" id="A0A0P1HLA7"/>
<evidence type="ECO:0000256" key="2">
    <source>
        <dbReference type="ARBA" id="ARBA00005236"/>
    </source>
</evidence>
<dbReference type="Pfam" id="PF12704">
    <property type="entry name" value="MacB_PCD"/>
    <property type="match status" value="1"/>
</dbReference>
<feature type="domain" description="ABC3 transporter permease C-terminal" evidence="8">
    <location>
        <begin position="659"/>
        <end position="772"/>
    </location>
</feature>
<evidence type="ECO:0000259" key="8">
    <source>
        <dbReference type="Pfam" id="PF02687"/>
    </source>
</evidence>
<dbReference type="PANTHER" id="PTHR30489:SF0">
    <property type="entry name" value="LIPOPROTEIN-RELEASING SYSTEM TRANSMEMBRANE PROTEIN LOLE"/>
    <property type="match status" value="1"/>
</dbReference>
<sequence length="785" mass="84757">MQALDRKLLRDFKRLWVQALAIAMVLACGVSILLTAVGMYQALQGTQEAYYGRNRFADVFATARRAPVSLLPEIAAVEGVLALEARVSGFANLDMPGRAKGAVGRILSLPESGPPQLNLPVLRSGHWPQLPGEVAVNAPFALANGLVPGDRFLATLDGRQRQLTVTGTALSPEFIYTLGPGALMPDNLSFGVLWMLREEAEAAYDMAGAFNDLTLKTARGVQEEEVIARLDELLEPYGGQGAVGRAQHSSHAIVDAEISQMKGTAMVLPPIFFGISAFLVSMVMSRIVALERSEIGLLKAVGYSDAEVCLHYLMLAALVALAGIAIGWAAGTWLAQLLARQYAFYFDFPFLIYRVSPWAYALSALAALLTTTAGAARAALRAARLAPAVAMQPPAPPRFKHSAADRLMRRLRLSQPVIMILRSLLRWPLRSAMTGLGLALAVASVVASSFFADALDEIMDTAFYQSNRQDAVVMFTDDQPERVLEEIRALPGVLQAEGQQYAAAILRHGPRMKRVTIEARVPDPDLSRVVASDGSVANAGPGGILLSERLAEQLGAVPGTLVEVQFTSGRRETRQLPVTGTVKQYFGLGAYMDHASLNALFRQAPQYSAASIAIDPSRQDALFTRLKALPAVAGVPVMTDMRRSFREVIAQQVIVMNMVYITIAVLITIGVAYNGARIQLSERARELASLRILGFSRREVSFILAGEMMLLAVLAQPPGWLIGAAIARLAVENFSSDVYTIPLVLEPAAFAGASLIVLAAALCSVLIVRRRLDRMDLVAVMKTRE</sequence>
<proteinExistence type="inferred from homology"/>
<feature type="transmembrane region" description="Helical" evidence="7">
    <location>
        <begin position="432"/>
        <end position="452"/>
    </location>
</feature>
<comment type="similarity">
    <text evidence="2">Belongs to the ABC-4 integral membrane protein family. LolC/E subfamily.</text>
</comment>
<dbReference type="Pfam" id="PF02687">
    <property type="entry name" value="FtsX"/>
    <property type="match status" value="2"/>
</dbReference>
<feature type="transmembrane region" description="Helical" evidence="7">
    <location>
        <begin position="747"/>
        <end position="768"/>
    </location>
</feature>
<feature type="transmembrane region" description="Helical" evidence="7">
    <location>
        <begin position="267"/>
        <end position="289"/>
    </location>
</feature>
<dbReference type="EMBL" id="CYSR01000020">
    <property type="protein sequence ID" value="CUH99584.1"/>
    <property type="molecule type" value="Genomic_DNA"/>
</dbReference>
<gene>
    <name evidence="10" type="ORF">PHA8399_01706</name>
</gene>
<feature type="domain" description="ABC3 transporter permease C-terminal" evidence="8">
    <location>
        <begin position="271"/>
        <end position="386"/>
    </location>
</feature>
<dbReference type="Proteomes" id="UP000051326">
    <property type="component" value="Unassembled WGS sequence"/>
</dbReference>
<feature type="transmembrane region" description="Helical" evidence="7">
    <location>
        <begin position="310"/>
        <end position="338"/>
    </location>
</feature>
<evidence type="ECO:0000313" key="10">
    <source>
        <dbReference type="EMBL" id="CUH99584.1"/>
    </source>
</evidence>
<dbReference type="GO" id="GO:0044874">
    <property type="term" value="P:lipoprotein localization to outer membrane"/>
    <property type="evidence" value="ECO:0007669"/>
    <property type="project" value="TreeGrafter"/>
</dbReference>
<keyword evidence="3" id="KW-1003">Cell membrane</keyword>
<keyword evidence="5 7" id="KW-1133">Transmembrane helix</keyword>
<evidence type="ECO:0000313" key="11">
    <source>
        <dbReference type="Proteomes" id="UP000051326"/>
    </source>
</evidence>
<feature type="transmembrane region" description="Helical" evidence="7">
    <location>
        <begin position="15"/>
        <end position="40"/>
    </location>
</feature>
<reference evidence="10 11" key="1">
    <citation type="submission" date="2015-09" db="EMBL/GenBank/DDBJ databases">
        <authorList>
            <consortium name="Swine Surveillance"/>
        </authorList>
    </citation>
    <scope>NUCLEOTIDE SEQUENCE [LARGE SCALE GENOMIC DNA]</scope>
    <source>
        <strain evidence="10 11">CECT 8399</strain>
    </source>
</reference>
<organism evidence="10 11">
    <name type="scientific">Leisingera aquaemixtae</name>
    <dbReference type="NCBI Taxonomy" id="1396826"/>
    <lineage>
        <taxon>Bacteria</taxon>
        <taxon>Pseudomonadati</taxon>
        <taxon>Pseudomonadota</taxon>
        <taxon>Alphaproteobacteria</taxon>
        <taxon>Rhodobacterales</taxon>
        <taxon>Roseobacteraceae</taxon>
        <taxon>Leisingera</taxon>
    </lineage>
</organism>
<evidence type="ECO:0000256" key="4">
    <source>
        <dbReference type="ARBA" id="ARBA00022692"/>
    </source>
</evidence>
<dbReference type="InterPro" id="IPR051447">
    <property type="entry name" value="Lipoprotein-release_system"/>
</dbReference>
<evidence type="ECO:0000256" key="5">
    <source>
        <dbReference type="ARBA" id="ARBA00022989"/>
    </source>
</evidence>
<dbReference type="PROSITE" id="PS51257">
    <property type="entry name" value="PROKAR_LIPOPROTEIN"/>
    <property type="match status" value="1"/>
</dbReference>
<feature type="domain" description="MacB-like periplasmic core" evidence="9">
    <location>
        <begin position="431"/>
        <end position="601"/>
    </location>
</feature>
<feature type="transmembrane region" description="Helical" evidence="7">
    <location>
        <begin position="700"/>
        <end position="727"/>
    </location>
</feature>
<dbReference type="GO" id="GO:0098797">
    <property type="term" value="C:plasma membrane protein complex"/>
    <property type="evidence" value="ECO:0007669"/>
    <property type="project" value="TreeGrafter"/>
</dbReference>
<protein>
    <submittedName>
        <fullName evidence="10">Acidobacterial duplicated orphan permease</fullName>
    </submittedName>
</protein>
<dbReference type="STRING" id="1396826.PHA8399_01706"/>
<feature type="transmembrane region" description="Helical" evidence="7">
    <location>
        <begin position="653"/>
        <end position="673"/>
    </location>
</feature>
<dbReference type="InterPro" id="IPR025857">
    <property type="entry name" value="MacB_PCD"/>
</dbReference>
<dbReference type="RefSeq" id="WP_058285718.1">
    <property type="nucleotide sequence ID" value="NZ_CYSR01000020.1"/>
</dbReference>
<keyword evidence="6 7" id="KW-0472">Membrane</keyword>
<dbReference type="InterPro" id="IPR003838">
    <property type="entry name" value="ABC3_permease_C"/>
</dbReference>
<evidence type="ECO:0000256" key="3">
    <source>
        <dbReference type="ARBA" id="ARBA00022475"/>
    </source>
</evidence>